<feature type="compositionally biased region" description="Polar residues" evidence="1">
    <location>
        <begin position="42"/>
        <end position="63"/>
    </location>
</feature>
<accession>A0A2U3PXU4</accession>
<dbReference type="KEGG" id="bvz:BRAD3257_2927"/>
<dbReference type="EMBL" id="LS398110">
    <property type="protein sequence ID" value="SPP93980.1"/>
    <property type="molecule type" value="Genomic_DNA"/>
</dbReference>
<evidence type="ECO:0000313" key="3">
    <source>
        <dbReference type="EMBL" id="SPP93980.1"/>
    </source>
</evidence>
<dbReference type="Proteomes" id="UP000246085">
    <property type="component" value="Chromosome BRAD3257"/>
</dbReference>
<proteinExistence type="predicted"/>
<evidence type="ECO:0000256" key="2">
    <source>
        <dbReference type="SAM" id="SignalP"/>
    </source>
</evidence>
<feature type="signal peptide" evidence="2">
    <location>
        <begin position="1"/>
        <end position="25"/>
    </location>
</feature>
<feature type="region of interest" description="Disordered" evidence="1">
    <location>
        <begin position="24"/>
        <end position="85"/>
    </location>
</feature>
<evidence type="ECO:0000313" key="4">
    <source>
        <dbReference type="Proteomes" id="UP000246085"/>
    </source>
</evidence>
<name>A0A2U3PXU4_9BRAD</name>
<dbReference type="AlphaFoldDB" id="A0A2U3PXU4"/>
<feature type="chain" id="PRO_5015763645" evidence="2">
    <location>
        <begin position="26"/>
        <end position="85"/>
    </location>
</feature>
<gene>
    <name evidence="3" type="ORF">BRAD3257_2927</name>
</gene>
<evidence type="ECO:0000256" key="1">
    <source>
        <dbReference type="SAM" id="MobiDB-lite"/>
    </source>
</evidence>
<dbReference type="RefSeq" id="WP_122402171.1">
    <property type="nucleotide sequence ID" value="NZ_LS398110.1"/>
</dbReference>
<feature type="compositionally biased region" description="Low complexity" evidence="1">
    <location>
        <begin position="24"/>
        <end position="41"/>
    </location>
</feature>
<reference evidence="3 4" key="1">
    <citation type="submission" date="2018-03" db="EMBL/GenBank/DDBJ databases">
        <authorList>
            <person name="Gully D."/>
        </authorList>
    </citation>
    <scope>NUCLEOTIDE SEQUENCE [LARGE SCALE GENOMIC DNA]</scope>
    <source>
        <strain evidence="3">ORS3257</strain>
    </source>
</reference>
<organism evidence="3 4">
    <name type="scientific">Bradyrhizobium vignae</name>
    <dbReference type="NCBI Taxonomy" id="1549949"/>
    <lineage>
        <taxon>Bacteria</taxon>
        <taxon>Pseudomonadati</taxon>
        <taxon>Pseudomonadota</taxon>
        <taxon>Alphaproteobacteria</taxon>
        <taxon>Hyphomicrobiales</taxon>
        <taxon>Nitrobacteraceae</taxon>
        <taxon>Bradyrhizobium</taxon>
    </lineage>
</organism>
<keyword evidence="2" id="KW-0732">Signal</keyword>
<feature type="compositionally biased region" description="Basic and acidic residues" evidence="1">
    <location>
        <begin position="65"/>
        <end position="85"/>
    </location>
</feature>
<protein>
    <submittedName>
        <fullName evidence="3">Uncharacterized protein</fullName>
    </submittedName>
</protein>
<sequence length="85" mass="8976">MTNISKALAVSLSSAFLLITTGAFAQTNTTPPTTATRPTAPDQNSLPNANAPPASTTQTTGQHNPDPKVREMNQKEKGKVEREGK</sequence>